<feature type="transmembrane region" description="Helical" evidence="2">
    <location>
        <begin position="53"/>
        <end position="75"/>
    </location>
</feature>
<evidence type="ECO:0000256" key="2">
    <source>
        <dbReference type="SAM" id="Phobius"/>
    </source>
</evidence>
<feature type="region of interest" description="Disordered" evidence="1">
    <location>
        <begin position="268"/>
        <end position="295"/>
    </location>
</feature>
<dbReference type="OMA" id="MYLIARY"/>
<organism evidence="4 5">
    <name type="scientific">Coprinopsis cinerea (strain Okayama-7 / 130 / ATCC MYA-4618 / FGSC 9003)</name>
    <name type="common">Inky cap fungus</name>
    <name type="synonym">Hormographiella aspergillata</name>
    <dbReference type="NCBI Taxonomy" id="240176"/>
    <lineage>
        <taxon>Eukaryota</taxon>
        <taxon>Fungi</taxon>
        <taxon>Dikarya</taxon>
        <taxon>Basidiomycota</taxon>
        <taxon>Agaricomycotina</taxon>
        <taxon>Agaricomycetes</taxon>
        <taxon>Agaricomycetidae</taxon>
        <taxon>Agaricales</taxon>
        <taxon>Agaricineae</taxon>
        <taxon>Psathyrellaceae</taxon>
        <taxon>Coprinopsis</taxon>
    </lineage>
</organism>
<feature type="transmembrane region" description="Helical" evidence="2">
    <location>
        <begin position="21"/>
        <end position="41"/>
    </location>
</feature>
<dbReference type="eggNOG" id="ENOG502SRTN">
    <property type="taxonomic scope" value="Eukaryota"/>
</dbReference>
<evidence type="ECO:0000259" key="3">
    <source>
        <dbReference type="Pfam" id="PF20151"/>
    </source>
</evidence>
<dbReference type="AlphaFoldDB" id="A8N855"/>
<dbReference type="RefSeq" id="XP_001831011.1">
    <property type="nucleotide sequence ID" value="XM_001830959.1"/>
</dbReference>
<protein>
    <recommendedName>
        <fullName evidence="3">DUF6533 domain-containing protein</fullName>
    </recommendedName>
</protein>
<feature type="transmembrane region" description="Helical" evidence="2">
    <location>
        <begin position="87"/>
        <end position="109"/>
    </location>
</feature>
<dbReference type="STRING" id="240176.A8N855"/>
<feature type="transmembrane region" description="Helical" evidence="2">
    <location>
        <begin position="199"/>
        <end position="218"/>
    </location>
</feature>
<dbReference type="VEuPathDB" id="FungiDB:CC1G_09276"/>
<dbReference type="EMBL" id="AACS02000003">
    <property type="protein sequence ID" value="EAU90799.1"/>
    <property type="molecule type" value="Genomic_DNA"/>
</dbReference>
<dbReference type="OrthoDB" id="2637653at2759"/>
<keyword evidence="2" id="KW-1133">Transmembrane helix</keyword>
<reference evidence="4 5" key="1">
    <citation type="journal article" date="2010" name="Proc. Natl. Acad. Sci. U.S.A.">
        <title>Insights into evolution of multicellular fungi from the assembled chromosomes of the mushroom Coprinopsis cinerea (Coprinus cinereus).</title>
        <authorList>
            <person name="Stajich J.E."/>
            <person name="Wilke S.K."/>
            <person name="Ahren D."/>
            <person name="Au C.H."/>
            <person name="Birren B.W."/>
            <person name="Borodovsky M."/>
            <person name="Burns C."/>
            <person name="Canback B."/>
            <person name="Casselton L.A."/>
            <person name="Cheng C.K."/>
            <person name="Deng J."/>
            <person name="Dietrich F.S."/>
            <person name="Fargo D.C."/>
            <person name="Farman M.L."/>
            <person name="Gathman A.C."/>
            <person name="Goldberg J."/>
            <person name="Guigo R."/>
            <person name="Hoegger P.J."/>
            <person name="Hooker J.B."/>
            <person name="Huggins A."/>
            <person name="James T.Y."/>
            <person name="Kamada T."/>
            <person name="Kilaru S."/>
            <person name="Kodira C."/>
            <person name="Kues U."/>
            <person name="Kupfer D."/>
            <person name="Kwan H.S."/>
            <person name="Lomsadze A."/>
            <person name="Li W."/>
            <person name="Lilly W.W."/>
            <person name="Ma L.J."/>
            <person name="Mackey A.J."/>
            <person name="Manning G."/>
            <person name="Martin F."/>
            <person name="Muraguchi H."/>
            <person name="Natvig D.O."/>
            <person name="Palmerini H."/>
            <person name="Ramesh M.A."/>
            <person name="Rehmeyer C.J."/>
            <person name="Roe B.A."/>
            <person name="Shenoy N."/>
            <person name="Stanke M."/>
            <person name="Ter-Hovhannisyan V."/>
            <person name="Tunlid A."/>
            <person name="Velagapudi R."/>
            <person name="Vision T.J."/>
            <person name="Zeng Q."/>
            <person name="Zolan M.E."/>
            <person name="Pukkila P.J."/>
        </authorList>
    </citation>
    <scope>NUCLEOTIDE SEQUENCE [LARGE SCALE GENOMIC DNA]</scope>
    <source>
        <strain evidence="5">Okayama-7 / 130 / ATCC MYA-4618 / FGSC 9003</strain>
    </source>
</reference>
<name>A8N855_COPC7</name>
<keyword evidence="2" id="KW-0812">Transmembrane</keyword>
<keyword evidence="2" id="KW-0472">Membrane</keyword>
<dbReference type="KEGG" id="cci:CC1G_09276"/>
<evidence type="ECO:0000313" key="5">
    <source>
        <dbReference type="Proteomes" id="UP000001861"/>
    </source>
</evidence>
<dbReference type="GeneID" id="6007465"/>
<accession>A8N855</accession>
<dbReference type="InterPro" id="IPR045340">
    <property type="entry name" value="DUF6533"/>
</dbReference>
<evidence type="ECO:0000313" key="4">
    <source>
        <dbReference type="EMBL" id="EAU90799.1"/>
    </source>
</evidence>
<sequence length="295" mass="33414">MLTFDDEVKYIWPNPWTPVKFIYFFVRYFAVVLHITIQFLGTPPFTFTERECYIWNVYQALASALLIASVDYILILRIFALYPRTRIVRIAVASLYAVEVITIAIGFGLSVPNLVYDEYCTVVDSPITFLVAAAAPIAFQAVLFGLTIWKFLKAVKAGWGDVPLVKLLMRDGTWAFFLLFVVFVAEALLYAFAPDAYTSVLYGWLNTAFAFCGYRILINLNYTGRNSRPTSANFTTGPNIQFTTHIYTGHDIMVDQSYPMAVITRSDERMQSETDSSIPPRPGGSSNRSSRHEYP</sequence>
<comment type="caution">
    <text evidence="4">The sequence shown here is derived from an EMBL/GenBank/DDBJ whole genome shotgun (WGS) entry which is preliminary data.</text>
</comment>
<proteinExistence type="predicted"/>
<feature type="domain" description="DUF6533" evidence="3">
    <location>
        <begin position="2"/>
        <end position="31"/>
    </location>
</feature>
<gene>
    <name evidence="4" type="ORF">CC1G_09276</name>
</gene>
<evidence type="ECO:0000256" key="1">
    <source>
        <dbReference type="SAM" id="MobiDB-lite"/>
    </source>
</evidence>
<dbReference type="Proteomes" id="UP000001861">
    <property type="component" value="Unassembled WGS sequence"/>
</dbReference>
<dbReference type="Pfam" id="PF20151">
    <property type="entry name" value="DUF6533"/>
    <property type="match status" value="1"/>
</dbReference>
<dbReference type="InParanoid" id="A8N855"/>
<feature type="transmembrane region" description="Helical" evidence="2">
    <location>
        <begin position="129"/>
        <end position="152"/>
    </location>
</feature>
<feature type="transmembrane region" description="Helical" evidence="2">
    <location>
        <begin position="173"/>
        <end position="193"/>
    </location>
</feature>
<keyword evidence="5" id="KW-1185">Reference proteome</keyword>